<dbReference type="SMART" id="SM00387">
    <property type="entry name" value="HATPase_c"/>
    <property type="match status" value="1"/>
</dbReference>
<keyword evidence="10" id="KW-0902">Two-component regulatory system</keyword>
<dbReference type="SMART" id="SM00388">
    <property type="entry name" value="HisKA"/>
    <property type="match status" value="1"/>
</dbReference>
<dbReference type="InterPro" id="IPR003661">
    <property type="entry name" value="HisK_dim/P_dom"/>
</dbReference>
<keyword evidence="7 12" id="KW-0812">Transmembrane</keyword>
<dbReference type="PANTHER" id="PTHR45436:SF5">
    <property type="entry name" value="SENSOR HISTIDINE KINASE TRCS"/>
    <property type="match status" value="1"/>
</dbReference>
<keyword evidence="6" id="KW-0808">Transferase</keyword>
<evidence type="ECO:0000256" key="8">
    <source>
        <dbReference type="ARBA" id="ARBA00022777"/>
    </source>
</evidence>
<dbReference type="PANTHER" id="PTHR45436">
    <property type="entry name" value="SENSOR HISTIDINE KINASE YKOH"/>
    <property type="match status" value="1"/>
</dbReference>
<feature type="domain" description="HAMP" evidence="14">
    <location>
        <begin position="225"/>
        <end position="284"/>
    </location>
</feature>
<dbReference type="FunFam" id="3.30.565.10:FF:000006">
    <property type="entry name" value="Sensor histidine kinase WalK"/>
    <property type="match status" value="1"/>
</dbReference>
<feature type="domain" description="Histidine kinase" evidence="13">
    <location>
        <begin position="299"/>
        <end position="513"/>
    </location>
</feature>
<dbReference type="InterPro" id="IPR036097">
    <property type="entry name" value="HisK_dim/P_sf"/>
</dbReference>
<comment type="subcellular location">
    <subcellularLocation>
        <location evidence="3">Cell membrane</location>
    </subcellularLocation>
</comment>
<organism evidence="15 16">
    <name type="scientific">Humibacter ginsenosidimutans</name>
    <dbReference type="NCBI Taxonomy" id="2599293"/>
    <lineage>
        <taxon>Bacteria</taxon>
        <taxon>Bacillati</taxon>
        <taxon>Actinomycetota</taxon>
        <taxon>Actinomycetes</taxon>
        <taxon>Micrococcales</taxon>
        <taxon>Microbacteriaceae</taxon>
        <taxon>Humibacter</taxon>
    </lineage>
</organism>
<evidence type="ECO:0000256" key="10">
    <source>
        <dbReference type="ARBA" id="ARBA00023012"/>
    </source>
</evidence>
<feature type="transmembrane region" description="Helical" evidence="12">
    <location>
        <begin position="38"/>
        <end position="61"/>
    </location>
</feature>
<dbReference type="Gene3D" id="3.30.565.10">
    <property type="entry name" value="Histidine kinase-like ATPase, C-terminal domain"/>
    <property type="match status" value="1"/>
</dbReference>
<evidence type="ECO:0000313" key="16">
    <source>
        <dbReference type="Proteomes" id="UP000320216"/>
    </source>
</evidence>
<evidence type="ECO:0000256" key="5">
    <source>
        <dbReference type="ARBA" id="ARBA00022553"/>
    </source>
</evidence>
<dbReference type="PRINTS" id="PR00344">
    <property type="entry name" value="BCTRLSENSOR"/>
</dbReference>
<dbReference type="SUPFAM" id="SSF47384">
    <property type="entry name" value="Homodimeric domain of signal transducing histidine kinase"/>
    <property type="match status" value="1"/>
</dbReference>
<gene>
    <name evidence="15" type="ORF">FPZ11_16725</name>
</gene>
<keyword evidence="11 12" id="KW-0472">Membrane</keyword>
<dbReference type="InterPro" id="IPR005467">
    <property type="entry name" value="His_kinase_dom"/>
</dbReference>
<dbReference type="Pfam" id="PF00672">
    <property type="entry name" value="HAMP"/>
    <property type="match status" value="1"/>
</dbReference>
<evidence type="ECO:0000256" key="11">
    <source>
        <dbReference type="ARBA" id="ARBA00023136"/>
    </source>
</evidence>
<keyword evidence="9 12" id="KW-1133">Transmembrane helix</keyword>
<dbReference type="CDD" id="cd06225">
    <property type="entry name" value="HAMP"/>
    <property type="match status" value="1"/>
</dbReference>
<protein>
    <recommendedName>
        <fullName evidence="4">histidine kinase</fullName>
        <ecNumber evidence="4">2.7.13.3</ecNumber>
    </recommendedName>
</protein>
<evidence type="ECO:0000256" key="3">
    <source>
        <dbReference type="ARBA" id="ARBA00004236"/>
    </source>
</evidence>
<dbReference type="Proteomes" id="UP000320216">
    <property type="component" value="Chromosome"/>
</dbReference>
<keyword evidence="16" id="KW-1185">Reference proteome</keyword>
<keyword evidence="8" id="KW-0418">Kinase</keyword>
<dbReference type="InterPro" id="IPR050428">
    <property type="entry name" value="TCS_sensor_his_kinase"/>
</dbReference>
<dbReference type="AlphaFoldDB" id="A0A5B8M8V2"/>
<evidence type="ECO:0000259" key="14">
    <source>
        <dbReference type="PROSITE" id="PS50885"/>
    </source>
</evidence>
<evidence type="ECO:0000256" key="6">
    <source>
        <dbReference type="ARBA" id="ARBA00022679"/>
    </source>
</evidence>
<comment type="catalytic activity">
    <reaction evidence="1">
        <text>ATP + protein L-histidine = ADP + protein N-phospho-L-histidine.</text>
        <dbReference type="EC" id="2.7.13.3"/>
    </reaction>
</comment>
<evidence type="ECO:0000256" key="9">
    <source>
        <dbReference type="ARBA" id="ARBA00022989"/>
    </source>
</evidence>
<dbReference type="CDD" id="cd00082">
    <property type="entry name" value="HisKA"/>
    <property type="match status" value="1"/>
</dbReference>
<dbReference type="InterPro" id="IPR004358">
    <property type="entry name" value="Sig_transdc_His_kin-like_C"/>
</dbReference>
<dbReference type="InterPro" id="IPR003660">
    <property type="entry name" value="HAMP_dom"/>
</dbReference>
<dbReference type="FunFam" id="1.10.287.130:FF:000001">
    <property type="entry name" value="Two-component sensor histidine kinase"/>
    <property type="match status" value="1"/>
</dbReference>
<evidence type="ECO:0000313" key="15">
    <source>
        <dbReference type="EMBL" id="QDZ16967.1"/>
    </source>
</evidence>
<dbReference type="GO" id="GO:0000155">
    <property type="term" value="F:phosphorelay sensor kinase activity"/>
    <property type="evidence" value="ECO:0007669"/>
    <property type="project" value="InterPro"/>
</dbReference>
<dbReference type="Pfam" id="PF00512">
    <property type="entry name" value="HisKA"/>
    <property type="match status" value="1"/>
</dbReference>
<dbReference type="Pfam" id="PF02518">
    <property type="entry name" value="HATPase_c"/>
    <property type="match status" value="1"/>
</dbReference>
<dbReference type="KEGG" id="huw:FPZ11_16725"/>
<dbReference type="Gene3D" id="1.10.287.130">
    <property type="match status" value="1"/>
</dbReference>
<dbReference type="PROSITE" id="PS50109">
    <property type="entry name" value="HIS_KIN"/>
    <property type="match status" value="1"/>
</dbReference>
<evidence type="ECO:0000256" key="4">
    <source>
        <dbReference type="ARBA" id="ARBA00012438"/>
    </source>
</evidence>
<sequence length="551" mass="58587">MPPRPAEPDAMRRSPRRFRDRVRDLFTPLSRVTLRTRLVLSVVALVAVLGVVVGLVSALFLRSYLVGQLDRQLESVAQRGRLVAVQAIVQQGGITAQQLAGSVGRASGLPPATVVSVVTTSGEMVSFSLNDDPNATQHVFTDAENEKIATVPANGEPTDVGLGSALGDYRFVAVQLPGSAELLVGLPLSNVTATTTQLLTIILFVTLVVVVLAGALGTFIVVLALRPLARVAATATEVSRLPLDRGEVALAVRVPEKDTDQHTEVGRLGAAFNQMLGHVASALTARQASENKVRQFVADASHELRTPLASIRGYAELTRRAPEPLPDSASRSLSRIESEADRMTDLVEDLLLLARLDEGRELDHDPVDLSRLVIDVVSDAHAAGRGHTWNVDLPPEPVAVIGDEKRLHQVFANLLTNARVHTPEGTVVDTALRVDGERAVVTVTDNGPGIPDELQPVLFERFARGDPSRARHTGSTGLGLAIVQAVVRAQGGEVAVESEPGCTVFTVTLPIGESAAADAEESVIELTPEEMAALEGEQAPSVDPQQVDPQQ</sequence>
<evidence type="ECO:0000256" key="7">
    <source>
        <dbReference type="ARBA" id="ARBA00022692"/>
    </source>
</evidence>
<accession>A0A5B8M8V2</accession>
<dbReference type="GO" id="GO:0005886">
    <property type="term" value="C:plasma membrane"/>
    <property type="evidence" value="ECO:0007669"/>
    <property type="project" value="UniProtKB-SubCell"/>
</dbReference>
<dbReference type="SMART" id="SM00304">
    <property type="entry name" value="HAMP"/>
    <property type="match status" value="1"/>
</dbReference>
<keyword evidence="5" id="KW-0597">Phosphoprotein</keyword>
<dbReference type="InterPro" id="IPR036890">
    <property type="entry name" value="HATPase_C_sf"/>
</dbReference>
<dbReference type="GO" id="GO:0005509">
    <property type="term" value="F:calcium ion binding"/>
    <property type="evidence" value="ECO:0007669"/>
    <property type="project" value="UniProtKB-ARBA"/>
</dbReference>
<reference evidence="15 16" key="1">
    <citation type="submission" date="2019-07" db="EMBL/GenBank/DDBJ databases">
        <title>Full genome sequence of Humibacter sp. WJ7-1.</title>
        <authorList>
            <person name="Im W.-T."/>
        </authorList>
    </citation>
    <scope>NUCLEOTIDE SEQUENCE [LARGE SCALE GENOMIC DNA]</scope>
    <source>
        <strain evidence="15 16">WJ7-1</strain>
    </source>
</reference>
<comment type="cofactor">
    <cofactor evidence="2">
        <name>a divalent metal cation</name>
        <dbReference type="ChEBI" id="CHEBI:60240"/>
    </cofactor>
</comment>
<dbReference type="SUPFAM" id="SSF55874">
    <property type="entry name" value="ATPase domain of HSP90 chaperone/DNA topoisomerase II/histidine kinase"/>
    <property type="match status" value="1"/>
</dbReference>
<evidence type="ECO:0000259" key="13">
    <source>
        <dbReference type="PROSITE" id="PS50109"/>
    </source>
</evidence>
<proteinExistence type="predicted"/>
<dbReference type="EMBL" id="CP042305">
    <property type="protein sequence ID" value="QDZ16967.1"/>
    <property type="molecule type" value="Genomic_DNA"/>
</dbReference>
<dbReference type="CDD" id="cd00075">
    <property type="entry name" value="HATPase"/>
    <property type="match status" value="1"/>
</dbReference>
<dbReference type="PROSITE" id="PS50885">
    <property type="entry name" value="HAMP"/>
    <property type="match status" value="1"/>
</dbReference>
<evidence type="ECO:0000256" key="1">
    <source>
        <dbReference type="ARBA" id="ARBA00000085"/>
    </source>
</evidence>
<feature type="transmembrane region" description="Helical" evidence="12">
    <location>
        <begin position="198"/>
        <end position="225"/>
    </location>
</feature>
<dbReference type="EC" id="2.7.13.3" evidence="4"/>
<dbReference type="OrthoDB" id="9786919at2"/>
<dbReference type="Gene3D" id="6.10.340.10">
    <property type="match status" value="1"/>
</dbReference>
<name>A0A5B8M8V2_9MICO</name>
<dbReference type="InterPro" id="IPR003594">
    <property type="entry name" value="HATPase_dom"/>
</dbReference>
<evidence type="ECO:0000256" key="2">
    <source>
        <dbReference type="ARBA" id="ARBA00001968"/>
    </source>
</evidence>
<evidence type="ECO:0000256" key="12">
    <source>
        <dbReference type="SAM" id="Phobius"/>
    </source>
</evidence>